<accession>A0A0F9G932</accession>
<comment type="caution">
    <text evidence="2">The sequence shown here is derived from an EMBL/GenBank/DDBJ whole genome shotgun (WGS) entry which is preliminary data.</text>
</comment>
<evidence type="ECO:0000256" key="1">
    <source>
        <dbReference type="SAM" id="Phobius"/>
    </source>
</evidence>
<evidence type="ECO:0000313" key="2">
    <source>
        <dbReference type="EMBL" id="KKL86926.1"/>
    </source>
</evidence>
<feature type="transmembrane region" description="Helical" evidence="1">
    <location>
        <begin position="12"/>
        <end position="42"/>
    </location>
</feature>
<proteinExistence type="predicted"/>
<keyword evidence="1" id="KW-0812">Transmembrane</keyword>
<keyword evidence="1" id="KW-1133">Transmembrane helix</keyword>
<gene>
    <name evidence="2" type="ORF">LCGC14_1939910</name>
</gene>
<protein>
    <submittedName>
        <fullName evidence="2">Uncharacterized protein</fullName>
    </submittedName>
</protein>
<dbReference type="EMBL" id="LAZR01020976">
    <property type="protein sequence ID" value="KKL86926.1"/>
    <property type="molecule type" value="Genomic_DNA"/>
</dbReference>
<sequence>MIDKRGSFQMFFAGIFIVLYAIFETEILLPLSVWMMAIAIWLNQRVS</sequence>
<reference evidence="2" key="1">
    <citation type="journal article" date="2015" name="Nature">
        <title>Complex archaea that bridge the gap between prokaryotes and eukaryotes.</title>
        <authorList>
            <person name="Spang A."/>
            <person name="Saw J.H."/>
            <person name="Jorgensen S.L."/>
            <person name="Zaremba-Niedzwiedzka K."/>
            <person name="Martijn J."/>
            <person name="Lind A.E."/>
            <person name="van Eijk R."/>
            <person name="Schleper C."/>
            <person name="Guy L."/>
            <person name="Ettema T.J."/>
        </authorList>
    </citation>
    <scope>NUCLEOTIDE SEQUENCE</scope>
</reference>
<name>A0A0F9G932_9ZZZZ</name>
<organism evidence="2">
    <name type="scientific">marine sediment metagenome</name>
    <dbReference type="NCBI Taxonomy" id="412755"/>
    <lineage>
        <taxon>unclassified sequences</taxon>
        <taxon>metagenomes</taxon>
        <taxon>ecological metagenomes</taxon>
    </lineage>
</organism>
<keyword evidence="1" id="KW-0472">Membrane</keyword>
<dbReference type="AlphaFoldDB" id="A0A0F9G932"/>